<keyword evidence="2" id="KW-0186">Copper</keyword>
<keyword evidence="1" id="KW-0479">Metal-binding</keyword>
<evidence type="ECO:0000256" key="1">
    <source>
        <dbReference type="ARBA" id="ARBA00022723"/>
    </source>
</evidence>
<feature type="region of interest" description="Disordered" evidence="3">
    <location>
        <begin position="35"/>
        <end position="68"/>
    </location>
</feature>
<evidence type="ECO:0000256" key="4">
    <source>
        <dbReference type="SAM" id="SignalP"/>
    </source>
</evidence>
<proteinExistence type="predicted"/>
<dbReference type="InterPro" id="IPR052721">
    <property type="entry name" value="ET_Amicyanin"/>
</dbReference>
<feature type="compositionally biased region" description="Low complexity" evidence="3">
    <location>
        <begin position="35"/>
        <end position="57"/>
    </location>
</feature>
<feature type="chain" id="PRO_5038997034" evidence="4">
    <location>
        <begin position="29"/>
        <end position="468"/>
    </location>
</feature>
<dbReference type="InterPro" id="IPR008972">
    <property type="entry name" value="Cupredoxin"/>
</dbReference>
<feature type="signal peptide" evidence="4">
    <location>
        <begin position="1"/>
        <end position="28"/>
    </location>
</feature>
<reference evidence="6 7" key="1">
    <citation type="journal article" date="2013" name="Int. J. Syst. Evol. Microbiol.">
        <title>Ilumatobacter nonamiense sp. nov. and Ilumatobacter coccineum sp. nov., isolated from seashore sand.</title>
        <authorList>
            <person name="Matsumoto A."/>
            <person name="Kasai H."/>
            <person name="Matsuo Y."/>
            <person name="Shizuri Y."/>
            <person name="Ichikawa N."/>
            <person name="Fujita N."/>
            <person name="Omura S."/>
            <person name="Takahashi Y."/>
        </authorList>
    </citation>
    <scope>NUCLEOTIDE SEQUENCE [LARGE SCALE GENOMIC DNA]</scope>
    <source>
        <strain evidence="7">NBRC 103263 / KCTC 29153 / YM16-304</strain>
    </source>
</reference>
<keyword evidence="7" id="KW-1185">Reference proteome</keyword>
<evidence type="ECO:0000313" key="7">
    <source>
        <dbReference type="Proteomes" id="UP000011863"/>
    </source>
</evidence>
<organism evidence="6 7">
    <name type="scientific">Ilumatobacter coccineus (strain NBRC 103263 / KCTC 29153 / YM16-304)</name>
    <dbReference type="NCBI Taxonomy" id="1313172"/>
    <lineage>
        <taxon>Bacteria</taxon>
        <taxon>Bacillati</taxon>
        <taxon>Actinomycetota</taxon>
        <taxon>Acidimicrobiia</taxon>
        <taxon>Acidimicrobiales</taxon>
        <taxon>Ilumatobacteraceae</taxon>
        <taxon>Ilumatobacter</taxon>
    </lineage>
</organism>
<evidence type="ECO:0000259" key="5">
    <source>
        <dbReference type="Pfam" id="PF00127"/>
    </source>
</evidence>
<evidence type="ECO:0000256" key="2">
    <source>
        <dbReference type="ARBA" id="ARBA00023008"/>
    </source>
</evidence>
<dbReference type="Gene3D" id="2.60.40.420">
    <property type="entry name" value="Cupredoxins - blue copper proteins"/>
    <property type="match status" value="1"/>
</dbReference>
<evidence type="ECO:0000313" key="6">
    <source>
        <dbReference type="EMBL" id="BAN01430.1"/>
    </source>
</evidence>
<dbReference type="PANTHER" id="PTHR36507">
    <property type="entry name" value="BLL1555 PROTEIN"/>
    <property type="match status" value="1"/>
</dbReference>
<dbReference type="GO" id="GO:0009055">
    <property type="term" value="F:electron transfer activity"/>
    <property type="evidence" value="ECO:0007669"/>
    <property type="project" value="InterPro"/>
</dbReference>
<accession>A0A6C7E461</accession>
<dbReference type="Proteomes" id="UP000011863">
    <property type="component" value="Chromosome"/>
</dbReference>
<dbReference type="SUPFAM" id="SSF49503">
    <property type="entry name" value="Cupredoxins"/>
    <property type="match status" value="1"/>
</dbReference>
<dbReference type="KEGG" id="aym:YM304_11160"/>
<evidence type="ECO:0000256" key="3">
    <source>
        <dbReference type="SAM" id="MobiDB-lite"/>
    </source>
</evidence>
<dbReference type="InterPro" id="IPR000923">
    <property type="entry name" value="BlueCu_1"/>
</dbReference>
<protein>
    <submittedName>
        <fullName evidence="6">Putative blue copper protein</fullName>
    </submittedName>
</protein>
<dbReference type="Pfam" id="PF00127">
    <property type="entry name" value="Copper-bind"/>
    <property type="match status" value="1"/>
</dbReference>
<sequence>MLIWGIHTMGKRTAAVLVVGALVAAACAGSDDATTETTAETAPATAVPTSAPASPTTDAPPPVTDAPDTTIVETTTTIDPSEAKTLEQINAYIEQAAAFDQAGADAQFPEGLTFAAGGAPGYSRYVFRENSFGVVPTLVEGPLDDTVRCQDVELPCSYLELKELHESGADIPDELQMDAAELAELVSQLDELSAFAVAHADIDTACAEGFVSDRIQTANMGTHLYKVDWIVDGFDPSKPEILLYALADDTVPDGPVGQCRDGVWDGEPMQLIGTSFIIPPQVIGNEHPETFAGPLDNWHIHYNLCRGAAEGRDSFLPKSECDAAGGNFSASLGWMIHAWVDPAHDNDLGVFSMWNSTVAPISDPTAIRETRQVRGSDFPDGAEQSLISDFAYSGELELTVGQSLFFNNVDAVPHTVSAGTFEDPQLDSFDSGLLSPGTNFELTFDEPGVYSLFCTLHPDMVATVSVDG</sequence>
<dbReference type="GO" id="GO:0005507">
    <property type="term" value="F:copper ion binding"/>
    <property type="evidence" value="ECO:0007669"/>
    <property type="project" value="InterPro"/>
</dbReference>
<keyword evidence="4" id="KW-0732">Signal</keyword>
<gene>
    <name evidence="6" type="ORF">YM304_11160</name>
</gene>
<dbReference type="EMBL" id="AP012057">
    <property type="protein sequence ID" value="BAN01430.1"/>
    <property type="molecule type" value="Genomic_DNA"/>
</dbReference>
<name>A0A6C7E461_ILUCY</name>
<dbReference type="PANTHER" id="PTHR36507:SF1">
    <property type="entry name" value="BLL1555 PROTEIN"/>
    <property type="match status" value="1"/>
</dbReference>
<dbReference type="AlphaFoldDB" id="A0A6C7E461"/>
<feature type="domain" description="Blue (type 1) copper" evidence="5">
    <location>
        <begin position="395"/>
        <end position="466"/>
    </location>
</feature>